<reference evidence="7 8" key="1">
    <citation type="submission" date="2016-11" db="EMBL/GenBank/DDBJ databases">
        <title>The macronuclear genome of Stentor coeruleus: a giant cell with tiny introns.</title>
        <authorList>
            <person name="Slabodnick M."/>
            <person name="Ruby J.G."/>
            <person name="Reiff S.B."/>
            <person name="Swart E.C."/>
            <person name="Gosai S."/>
            <person name="Prabakaran S."/>
            <person name="Witkowska E."/>
            <person name="Larue G.E."/>
            <person name="Fisher S."/>
            <person name="Freeman R.M."/>
            <person name="Gunawardena J."/>
            <person name="Chu W."/>
            <person name="Stover N.A."/>
            <person name="Gregory B.D."/>
            <person name="Nowacki M."/>
            <person name="Derisi J."/>
            <person name="Roy S.W."/>
            <person name="Marshall W.F."/>
            <person name="Sood P."/>
        </authorList>
    </citation>
    <scope>NUCLEOTIDE SEQUENCE [LARGE SCALE GENOMIC DNA]</scope>
    <source>
        <strain evidence="7">WM001</strain>
    </source>
</reference>
<evidence type="ECO:0000256" key="1">
    <source>
        <dbReference type="ARBA" id="ARBA00004141"/>
    </source>
</evidence>
<keyword evidence="5" id="KW-0012">Acyltransferase</keyword>
<proteinExistence type="inferred from homology"/>
<dbReference type="GO" id="GO:0016020">
    <property type="term" value="C:membrane"/>
    <property type="evidence" value="ECO:0007669"/>
    <property type="project" value="UniProtKB-SubCell"/>
</dbReference>
<evidence type="ECO:0000259" key="6">
    <source>
        <dbReference type="Pfam" id="PF01529"/>
    </source>
</evidence>
<evidence type="ECO:0000256" key="3">
    <source>
        <dbReference type="ARBA" id="ARBA00022989"/>
    </source>
</evidence>
<comment type="caution">
    <text evidence="7">The sequence shown here is derived from an EMBL/GenBank/DDBJ whole genome shotgun (WGS) entry which is preliminary data.</text>
</comment>
<protein>
    <recommendedName>
        <fullName evidence="5">Palmitoyltransferase</fullName>
        <ecNumber evidence="5">2.3.1.225</ecNumber>
    </recommendedName>
</protein>
<dbReference type="EMBL" id="MPUH01000868">
    <property type="protein sequence ID" value="OMJ72864.1"/>
    <property type="molecule type" value="Genomic_DNA"/>
</dbReference>
<gene>
    <name evidence="7" type="ORF">SteCoe_28604</name>
</gene>
<evidence type="ECO:0000256" key="4">
    <source>
        <dbReference type="ARBA" id="ARBA00023136"/>
    </source>
</evidence>
<dbReference type="PROSITE" id="PS50216">
    <property type="entry name" value="DHHC"/>
    <property type="match status" value="1"/>
</dbReference>
<accession>A0A1R2B7U4</accession>
<dbReference type="Proteomes" id="UP000187209">
    <property type="component" value="Unassembled WGS sequence"/>
</dbReference>
<keyword evidence="5" id="KW-0808">Transferase</keyword>
<dbReference type="Pfam" id="PF01529">
    <property type="entry name" value="DHHC"/>
    <property type="match status" value="1"/>
</dbReference>
<keyword evidence="4 5" id="KW-0472">Membrane</keyword>
<evidence type="ECO:0000313" key="8">
    <source>
        <dbReference type="Proteomes" id="UP000187209"/>
    </source>
</evidence>
<feature type="transmembrane region" description="Helical" evidence="5">
    <location>
        <begin position="45"/>
        <end position="64"/>
    </location>
</feature>
<dbReference type="GO" id="GO:0019706">
    <property type="term" value="F:protein-cysteine S-palmitoyltransferase activity"/>
    <property type="evidence" value="ECO:0007669"/>
    <property type="project" value="UniProtKB-EC"/>
</dbReference>
<dbReference type="EC" id="2.3.1.225" evidence="5"/>
<feature type="domain" description="Palmitoyltransferase DHHC" evidence="6">
    <location>
        <begin position="114"/>
        <end position="186"/>
    </location>
</feature>
<comment type="catalytic activity">
    <reaction evidence="5">
        <text>L-cysteinyl-[protein] + hexadecanoyl-CoA = S-hexadecanoyl-L-cysteinyl-[protein] + CoA</text>
        <dbReference type="Rhea" id="RHEA:36683"/>
        <dbReference type="Rhea" id="RHEA-COMP:10131"/>
        <dbReference type="Rhea" id="RHEA-COMP:11032"/>
        <dbReference type="ChEBI" id="CHEBI:29950"/>
        <dbReference type="ChEBI" id="CHEBI:57287"/>
        <dbReference type="ChEBI" id="CHEBI:57379"/>
        <dbReference type="ChEBI" id="CHEBI:74151"/>
        <dbReference type="EC" id="2.3.1.225"/>
    </reaction>
</comment>
<comment type="domain">
    <text evidence="5">The DHHC domain is required for palmitoyltransferase activity.</text>
</comment>
<organism evidence="7 8">
    <name type="scientific">Stentor coeruleus</name>
    <dbReference type="NCBI Taxonomy" id="5963"/>
    <lineage>
        <taxon>Eukaryota</taxon>
        <taxon>Sar</taxon>
        <taxon>Alveolata</taxon>
        <taxon>Ciliophora</taxon>
        <taxon>Postciliodesmatophora</taxon>
        <taxon>Heterotrichea</taxon>
        <taxon>Heterotrichida</taxon>
        <taxon>Stentoridae</taxon>
        <taxon>Stentor</taxon>
    </lineage>
</organism>
<keyword evidence="2 5" id="KW-0812">Transmembrane</keyword>
<feature type="transmembrane region" description="Helical" evidence="5">
    <location>
        <begin position="76"/>
        <end position="94"/>
    </location>
</feature>
<name>A0A1R2B7U4_9CILI</name>
<dbReference type="InterPro" id="IPR001594">
    <property type="entry name" value="Palmitoyltrfase_DHHC"/>
</dbReference>
<keyword evidence="3 5" id="KW-1133">Transmembrane helix</keyword>
<sequence>MASNLEVKDYIPMPRRRVWHSTLGNCEGFIYSSSGFPLFILGPQWIYFLGFTLCFLCIIFLFIISAQHLMTPELSIFTWISYILFVISFLYTGLADPGIQFPISMSQQDILKHFTDRKFCRVCEVLKEEGSLHCIECDLCIREKKFHSLIFGKCIGKNIYVWYKITRVFGMMTCCGILVSIAYAMIIH</sequence>
<comment type="similarity">
    <text evidence="5">Belongs to the DHHC palmitoyltransferase family.</text>
</comment>
<evidence type="ECO:0000256" key="5">
    <source>
        <dbReference type="RuleBase" id="RU079119"/>
    </source>
</evidence>
<keyword evidence="8" id="KW-1185">Reference proteome</keyword>
<feature type="transmembrane region" description="Helical" evidence="5">
    <location>
        <begin position="168"/>
        <end position="187"/>
    </location>
</feature>
<dbReference type="OrthoDB" id="9909019at2759"/>
<evidence type="ECO:0000313" key="7">
    <source>
        <dbReference type="EMBL" id="OMJ72864.1"/>
    </source>
</evidence>
<evidence type="ECO:0000256" key="2">
    <source>
        <dbReference type="ARBA" id="ARBA00022692"/>
    </source>
</evidence>
<dbReference type="AlphaFoldDB" id="A0A1R2B7U4"/>
<comment type="subcellular location">
    <subcellularLocation>
        <location evidence="1">Membrane</location>
        <topology evidence="1">Multi-pass membrane protein</topology>
    </subcellularLocation>
</comment>